<proteinExistence type="predicted"/>
<evidence type="ECO:0000313" key="3">
    <source>
        <dbReference type="Proteomes" id="UP000704712"/>
    </source>
</evidence>
<dbReference type="AlphaFoldDB" id="A0A8S9TMR3"/>
<protein>
    <submittedName>
        <fullName evidence="2">Uncharacterized protein</fullName>
    </submittedName>
</protein>
<organism evidence="2 3">
    <name type="scientific">Phytophthora infestans</name>
    <name type="common">Potato late blight agent</name>
    <name type="synonym">Botrytis infestans</name>
    <dbReference type="NCBI Taxonomy" id="4787"/>
    <lineage>
        <taxon>Eukaryota</taxon>
        <taxon>Sar</taxon>
        <taxon>Stramenopiles</taxon>
        <taxon>Oomycota</taxon>
        <taxon>Peronosporomycetes</taxon>
        <taxon>Peronosporales</taxon>
        <taxon>Peronosporaceae</taxon>
        <taxon>Phytophthora</taxon>
    </lineage>
</organism>
<accession>A0A8S9TMR3</accession>
<gene>
    <name evidence="2" type="ORF">GN958_ATG20640</name>
</gene>
<reference evidence="2" key="1">
    <citation type="submission" date="2020-03" db="EMBL/GenBank/DDBJ databases">
        <title>Hybrid Assembly of Korean Phytophthora infestans isolates.</title>
        <authorList>
            <person name="Prokchorchik M."/>
            <person name="Lee Y."/>
            <person name="Seo J."/>
            <person name="Cho J.-H."/>
            <person name="Park Y.-E."/>
            <person name="Jang D.-C."/>
            <person name="Im J.-S."/>
            <person name="Choi J.-G."/>
            <person name="Park H.-J."/>
            <person name="Lee G.-B."/>
            <person name="Lee Y.-G."/>
            <person name="Hong S.-Y."/>
            <person name="Cho K."/>
            <person name="Sohn K.H."/>
        </authorList>
    </citation>
    <scope>NUCLEOTIDE SEQUENCE</scope>
    <source>
        <strain evidence="2">KR_2_A2</strain>
    </source>
</reference>
<evidence type="ECO:0000256" key="1">
    <source>
        <dbReference type="SAM" id="MobiDB-lite"/>
    </source>
</evidence>
<sequence>MVGELLRLRCSDEDANKRFVDAGTKTKLAPAWQHLASVMSQSLGMVISRPDSSVDDKAEEDGSPGLASLCSETFP</sequence>
<name>A0A8S9TMR3_PHYIN</name>
<feature type="region of interest" description="Disordered" evidence="1">
    <location>
        <begin position="49"/>
        <end position="75"/>
    </location>
</feature>
<dbReference type="Proteomes" id="UP000704712">
    <property type="component" value="Unassembled WGS sequence"/>
</dbReference>
<evidence type="ECO:0000313" key="2">
    <source>
        <dbReference type="EMBL" id="KAF4130225.1"/>
    </source>
</evidence>
<dbReference type="EMBL" id="JAACNO010002868">
    <property type="protein sequence ID" value="KAF4130225.1"/>
    <property type="molecule type" value="Genomic_DNA"/>
</dbReference>
<comment type="caution">
    <text evidence="2">The sequence shown here is derived from an EMBL/GenBank/DDBJ whole genome shotgun (WGS) entry which is preliminary data.</text>
</comment>